<name>A0A3G9ITG5_9BACL</name>
<reference evidence="1 2" key="1">
    <citation type="submission" date="2018-11" db="EMBL/GenBank/DDBJ databases">
        <title>Complete genome sequence of Paenibacillus baekrokdamisoli strain KCTC 33723.</title>
        <authorList>
            <person name="Kang S.W."/>
            <person name="Lee K.C."/>
            <person name="Kim K.K."/>
            <person name="Kim J.S."/>
            <person name="Kim D.S."/>
            <person name="Ko S.H."/>
            <person name="Yang S.H."/>
            <person name="Lee J.S."/>
        </authorList>
    </citation>
    <scope>NUCLEOTIDE SEQUENCE [LARGE SCALE GENOMIC DNA]</scope>
    <source>
        <strain evidence="1 2">KCTC 33723</strain>
    </source>
</reference>
<evidence type="ECO:0000313" key="2">
    <source>
        <dbReference type="Proteomes" id="UP000275368"/>
    </source>
</evidence>
<dbReference type="InterPro" id="IPR049253">
    <property type="entry name" value="DUF6886"/>
</dbReference>
<dbReference type="EMBL" id="AP019308">
    <property type="protein sequence ID" value="BBH19345.1"/>
    <property type="molecule type" value="Genomic_DNA"/>
</dbReference>
<dbReference type="AlphaFoldDB" id="A0A3G9ITG5"/>
<gene>
    <name evidence="1" type="ORF">Back11_06900</name>
</gene>
<sequence length="175" mass="20659">MKLYHFSEESNITRFEPRQLDYRKDEPAMIWTIDDFHAPHYFLPRDCPRVCVWPKEDTSEEDLHQFFGHSSTNRLVAIETGWYETVKNTQLYQYTFNSDAFTLYNRDAGYYITKQPVIPLAVEPLDDLLAAMIALGIELRVTPSLIPLRNSILNSTVNFSMIRMRNIKEEKEHHE</sequence>
<dbReference type="OrthoDB" id="156685at2"/>
<proteinExistence type="predicted"/>
<evidence type="ECO:0000313" key="1">
    <source>
        <dbReference type="EMBL" id="BBH19345.1"/>
    </source>
</evidence>
<organism evidence="1 2">
    <name type="scientific">Paenibacillus baekrokdamisoli</name>
    <dbReference type="NCBI Taxonomy" id="1712516"/>
    <lineage>
        <taxon>Bacteria</taxon>
        <taxon>Bacillati</taxon>
        <taxon>Bacillota</taxon>
        <taxon>Bacilli</taxon>
        <taxon>Bacillales</taxon>
        <taxon>Paenibacillaceae</taxon>
        <taxon>Paenibacillus</taxon>
    </lineage>
</organism>
<dbReference type="RefSeq" id="WP_125653701.1">
    <property type="nucleotide sequence ID" value="NZ_AP019308.1"/>
</dbReference>
<accession>A0A3G9ITG5</accession>
<dbReference type="Proteomes" id="UP000275368">
    <property type="component" value="Chromosome"/>
</dbReference>
<protein>
    <submittedName>
        <fullName evidence="1">Uncharacterized protein</fullName>
    </submittedName>
</protein>
<dbReference type="Pfam" id="PF21820">
    <property type="entry name" value="DUF6886"/>
    <property type="match status" value="1"/>
</dbReference>
<dbReference type="KEGG" id="pbk:Back11_06900"/>
<keyword evidence="2" id="KW-1185">Reference proteome</keyword>